<keyword evidence="3" id="KW-1185">Reference proteome</keyword>
<sequence>MVSENHHLTVDTEFAQVDSECSVVRTHRHHTQFKMGSQMRSHQQQQQQQRYPPHHHYRRLDPEYQHKQGSRSRSRSPYRASPHRHEQDGRRHTPEAFHDGVSPDALTQKLELLEADQSRLQMDPAELQRKKEELLQDIIERLDKNVSEQDPLDLDASDTTTLLQEESQQLNPALLKDHRTLRQHHGNANIRHS</sequence>
<dbReference type="AlphaFoldDB" id="A0A9P6LVR4"/>
<reference evidence="2" key="1">
    <citation type="journal article" date="2020" name="Fungal Divers.">
        <title>Resolving the Mortierellaceae phylogeny through synthesis of multi-gene phylogenetics and phylogenomics.</title>
        <authorList>
            <person name="Vandepol N."/>
            <person name="Liber J."/>
            <person name="Desiro A."/>
            <person name="Na H."/>
            <person name="Kennedy M."/>
            <person name="Barry K."/>
            <person name="Grigoriev I.V."/>
            <person name="Miller A.N."/>
            <person name="O'Donnell K."/>
            <person name="Stajich J.E."/>
            <person name="Bonito G."/>
        </authorList>
    </citation>
    <scope>NUCLEOTIDE SEQUENCE</scope>
    <source>
        <strain evidence="2">CK1249</strain>
    </source>
</reference>
<gene>
    <name evidence="2" type="ORF">BGZ70_003698</name>
</gene>
<evidence type="ECO:0000256" key="1">
    <source>
        <dbReference type="SAM" id="MobiDB-lite"/>
    </source>
</evidence>
<proteinExistence type="predicted"/>
<name>A0A9P6LVR4_MORAP</name>
<organism evidence="2 3">
    <name type="scientific">Mortierella alpina</name>
    <name type="common">Oleaginous fungus</name>
    <name type="synonym">Mortierella renispora</name>
    <dbReference type="NCBI Taxonomy" id="64518"/>
    <lineage>
        <taxon>Eukaryota</taxon>
        <taxon>Fungi</taxon>
        <taxon>Fungi incertae sedis</taxon>
        <taxon>Mucoromycota</taxon>
        <taxon>Mortierellomycotina</taxon>
        <taxon>Mortierellomycetes</taxon>
        <taxon>Mortierellales</taxon>
        <taxon>Mortierellaceae</taxon>
        <taxon>Mortierella</taxon>
    </lineage>
</organism>
<dbReference type="Proteomes" id="UP000738359">
    <property type="component" value="Unassembled WGS sequence"/>
</dbReference>
<protein>
    <submittedName>
        <fullName evidence="2">Uncharacterized protein</fullName>
    </submittedName>
</protein>
<feature type="region of interest" description="Disordered" evidence="1">
    <location>
        <begin position="33"/>
        <end position="101"/>
    </location>
</feature>
<accession>A0A9P6LVR4</accession>
<dbReference type="EMBL" id="JAAAHY010002038">
    <property type="protein sequence ID" value="KAF9945637.1"/>
    <property type="molecule type" value="Genomic_DNA"/>
</dbReference>
<evidence type="ECO:0000313" key="2">
    <source>
        <dbReference type="EMBL" id="KAF9945637.1"/>
    </source>
</evidence>
<dbReference type="OrthoDB" id="2417251at2759"/>
<evidence type="ECO:0000313" key="3">
    <source>
        <dbReference type="Proteomes" id="UP000738359"/>
    </source>
</evidence>
<comment type="caution">
    <text evidence="2">The sequence shown here is derived from an EMBL/GenBank/DDBJ whole genome shotgun (WGS) entry which is preliminary data.</text>
</comment>
<feature type="compositionally biased region" description="Low complexity" evidence="1">
    <location>
        <begin position="37"/>
        <end position="51"/>
    </location>
</feature>
<feature type="compositionally biased region" description="Basic and acidic residues" evidence="1">
    <location>
        <begin position="83"/>
        <end position="98"/>
    </location>
</feature>